<organism evidence="3 4">
    <name type="scientific">Bacteroides uniformis</name>
    <dbReference type="NCBI Taxonomy" id="820"/>
    <lineage>
        <taxon>Bacteria</taxon>
        <taxon>Pseudomonadati</taxon>
        <taxon>Bacteroidota</taxon>
        <taxon>Bacteroidia</taxon>
        <taxon>Bacteroidales</taxon>
        <taxon>Bacteroidaceae</taxon>
        <taxon>Bacteroides</taxon>
    </lineage>
</organism>
<dbReference type="GO" id="GO:0004803">
    <property type="term" value="F:transposase activity"/>
    <property type="evidence" value="ECO:0007669"/>
    <property type="project" value="InterPro"/>
</dbReference>
<feature type="domain" description="Transposase IS801/IS1294" evidence="1">
    <location>
        <begin position="156"/>
        <end position="205"/>
    </location>
</feature>
<protein>
    <submittedName>
        <fullName evidence="3">Transposase zinc-binding domain-containing protein</fullName>
    </submittedName>
</protein>
<comment type="caution">
    <text evidence="3">The sequence shown here is derived from an EMBL/GenBank/DDBJ whole genome shotgun (WGS) entry which is preliminary data.</text>
</comment>
<dbReference type="Proteomes" id="UP001214113">
    <property type="component" value="Unassembled WGS sequence"/>
</dbReference>
<sequence length="221" mass="25825">MIDLLDISAQSEGCGTEKKYRLADYFNRWWDEYTKHPTEYITPEQYKAANAIRVCRTAALGIDTYACPECGEVREIYHSCKNRFCPTCGWRDTLKWAARMKDKLLRVPHRHVVMTLPHVLLDLVKRNKKEMLNIMMRTSAEALKIWMMKAFGLKVGVIAVLHTYGETKQYHVHTHMILSWGGIDRNGRIVVPERSKVNDAFIRSIFKHTFDKLLCLQRLTH</sequence>
<name>A0AAW6GJH9_BACUN</name>
<dbReference type="Pfam" id="PF04986">
    <property type="entry name" value="Y2_Tnp"/>
    <property type="match status" value="1"/>
</dbReference>
<dbReference type="PANTHER" id="PTHR37023">
    <property type="entry name" value="TRANSPOSASE"/>
    <property type="match status" value="1"/>
</dbReference>
<dbReference type="InterPro" id="IPR026889">
    <property type="entry name" value="Zn_Tnp"/>
</dbReference>
<evidence type="ECO:0000259" key="1">
    <source>
        <dbReference type="Pfam" id="PF04986"/>
    </source>
</evidence>
<reference evidence="3" key="1">
    <citation type="submission" date="2022-10" db="EMBL/GenBank/DDBJ databases">
        <title>Human gut microbiome strain richness.</title>
        <authorList>
            <person name="Chen-Liaw A."/>
        </authorList>
    </citation>
    <scope>NUCLEOTIDE SEQUENCE</scope>
    <source>
        <strain evidence="3">BSD2780061687st1_G10_BSD2780061687b_171204</strain>
    </source>
</reference>
<dbReference type="EMBL" id="JAQNSB010000062">
    <property type="protein sequence ID" value="MDC1857443.1"/>
    <property type="molecule type" value="Genomic_DNA"/>
</dbReference>
<dbReference type="GO" id="GO:0003677">
    <property type="term" value="F:DNA binding"/>
    <property type="evidence" value="ECO:0007669"/>
    <property type="project" value="InterPro"/>
</dbReference>
<evidence type="ECO:0000313" key="3">
    <source>
        <dbReference type="EMBL" id="MDC1857443.1"/>
    </source>
</evidence>
<dbReference type="InterPro" id="IPR007069">
    <property type="entry name" value="Transposase_32"/>
</dbReference>
<feature type="domain" description="Transposase zinc-binding" evidence="2">
    <location>
        <begin position="26"/>
        <end position="116"/>
    </location>
</feature>
<evidence type="ECO:0000259" key="2">
    <source>
        <dbReference type="Pfam" id="PF14319"/>
    </source>
</evidence>
<dbReference type="AlphaFoldDB" id="A0AAW6GJH9"/>
<evidence type="ECO:0000313" key="4">
    <source>
        <dbReference type="Proteomes" id="UP001214113"/>
    </source>
</evidence>
<dbReference type="GO" id="GO:0006313">
    <property type="term" value="P:DNA transposition"/>
    <property type="evidence" value="ECO:0007669"/>
    <property type="project" value="InterPro"/>
</dbReference>
<proteinExistence type="predicted"/>
<dbReference type="GO" id="GO:0006260">
    <property type="term" value="P:DNA replication"/>
    <property type="evidence" value="ECO:0007669"/>
    <property type="project" value="UniProtKB-KW"/>
</dbReference>
<dbReference type="Pfam" id="PF14319">
    <property type="entry name" value="Zn_Tnp_IS91"/>
    <property type="match status" value="1"/>
</dbReference>
<accession>A0AAW6GJH9</accession>
<dbReference type="PANTHER" id="PTHR37023:SF1">
    <property type="entry name" value="ISSOD25 TRANSPOSASE TNPA_ISSOD25"/>
    <property type="match status" value="1"/>
</dbReference>
<gene>
    <name evidence="3" type="ORF">POZ22_22125</name>
</gene>